<dbReference type="InterPro" id="IPR001202">
    <property type="entry name" value="WW_dom"/>
</dbReference>
<feature type="region of interest" description="Disordered" evidence="1">
    <location>
        <begin position="68"/>
        <end position="96"/>
    </location>
</feature>
<feature type="domain" description="WW" evidence="2">
    <location>
        <begin position="46"/>
        <end position="80"/>
    </location>
</feature>
<organism evidence="3 4">
    <name type="scientific">Cryomyces antarcticus</name>
    <dbReference type="NCBI Taxonomy" id="329879"/>
    <lineage>
        <taxon>Eukaryota</taxon>
        <taxon>Fungi</taxon>
        <taxon>Dikarya</taxon>
        <taxon>Ascomycota</taxon>
        <taxon>Pezizomycotina</taxon>
        <taxon>Dothideomycetes</taxon>
        <taxon>Dothideomycetes incertae sedis</taxon>
        <taxon>Cryomyces</taxon>
    </lineage>
</organism>
<dbReference type="Pfam" id="PF00397">
    <property type="entry name" value="WW"/>
    <property type="match status" value="1"/>
</dbReference>
<gene>
    <name evidence="3" type="ORF">LTR16_008448</name>
</gene>
<reference evidence="3 4" key="1">
    <citation type="submission" date="2023-08" db="EMBL/GenBank/DDBJ databases">
        <title>Black Yeasts Isolated from many extreme environments.</title>
        <authorList>
            <person name="Coleine C."/>
            <person name="Stajich J.E."/>
            <person name="Selbmann L."/>
        </authorList>
    </citation>
    <scope>NUCLEOTIDE SEQUENCE [LARGE SCALE GENOMIC DNA]</scope>
    <source>
        <strain evidence="3 4">CCFEE 536</strain>
    </source>
</reference>
<dbReference type="PROSITE" id="PS50020">
    <property type="entry name" value="WW_DOMAIN_2"/>
    <property type="match status" value="1"/>
</dbReference>
<dbReference type="Proteomes" id="UP001357485">
    <property type="component" value="Unassembled WGS sequence"/>
</dbReference>
<feature type="compositionally biased region" description="Polar residues" evidence="1">
    <location>
        <begin position="81"/>
        <end position="96"/>
    </location>
</feature>
<dbReference type="EMBL" id="JAVRRA010026629">
    <property type="protein sequence ID" value="KAK5080522.1"/>
    <property type="molecule type" value="Genomic_DNA"/>
</dbReference>
<evidence type="ECO:0000313" key="3">
    <source>
        <dbReference type="EMBL" id="KAK5080522.1"/>
    </source>
</evidence>
<feature type="non-terminal residue" evidence="3">
    <location>
        <position position="96"/>
    </location>
</feature>
<feature type="region of interest" description="Disordered" evidence="1">
    <location>
        <begin position="1"/>
        <end position="53"/>
    </location>
</feature>
<dbReference type="Gene3D" id="2.20.70.10">
    <property type="match status" value="1"/>
</dbReference>
<keyword evidence="4" id="KW-1185">Reference proteome</keyword>
<comment type="caution">
    <text evidence="3">The sequence shown here is derived from an EMBL/GenBank/DDBJ whole genome shotgun (WGS) entry which is preliminary data.</text>
</comment>
<dbReference type="SUPFAM" id="SSF51045">
    <property type="entry name" value="WW domain"/>
    <property type="match status" value="1"/>
</dbReference>
<proteinExistence type="predicted"/>
<name>A0ABR0K0U3_9PEZI</name>
<feature type="compositionally biased region" description="Low complexity" evidence="1">
    <location>
        <begin position="34"/>
        <end position="44"/>
    </location>
</feature>
<evidence type="ECO:0000313" key="4">
    <source>
        <dbReference type="Proteomes" id="UP001357485"/>
    </source>
</evidence>
<sequence>MSFLGNIIGELTHSGNRGSGGSGGYGQQQGYGQAGYQQNYSNNGPPQVPPPWVARWDQRDQRWVFINERTGERTFEHPGRSYQSNDYYESGRPQQG</sequence>
<feature type="compositionally biased region" description="Gly residues" evidence="1">
    <location>
        <begin position="17"/>
        <end position="33"/>
    </location>
</feature>
<dbReference type="InterPro" id="IPR036020">
    <property type="entry name" value="WW_dom_sf"/>
</dbReference>
<feature type="compositionally biased region" description="Basic and acidic residues" evidence="1">
    <location>
        <begin position="69"/>
        <end position="79"/>
    </location>
</feature>
<protein>
    <recommendedName>
        <fullName evidence="2">WW domain-containing protein</fullName>
    </recommendedName>
</protein>
<evidence type="ECO:0000259" key="2">
    <source>
        <dbReference type="PROSITE" id="PS50020"/>
    </source>
</evidence>
<accession>A0ABR0K0U3</accession>
<evidence type="ECO:0000256" key="1">
    <source>
        <dbReference type="SAM" id="MobiDB-lite"/>
    </source>
</evidence>